<keyword evidence="3" id="KW-1003">Cell membrane</keyword>
<feature type="transmembrane region" description="Helical" evidence="7">
    <location>
        <begin position="219"/>
        <end position="241"/>
    </location>
</feature>
<evidence type="ECO:0000256" key="4">
    <source>
        <dbReference type="ARBA" id="ARBA00022692"/>
    </source>
</evidence>
<feature type="transmembrane region" description="Helical" evidence="7">
    <location>
        <begin position="386"/>
        <end position="407"/>
    </location>
</feature>
<evidence type="ECO:0000256" key="3">
    <source>
        <dbReference type="ARBA" id="ARBA00022475"/>
    </source>
</evidence>
<evidence type="ECO:0000259" key="8">
    <source>
        <dbReference type="Pfam" id="PF00482"/>
    </source>
</evidence>
<organism evidence="9">
    <name type="scientific">hydrothermal vent metagenome</name>
    <dbReference type="NCBI Taxonomy" id="652676"/>
    <lineage>
        <taxon>unclassified sequences</taxon>
        <taxon>metagenomes</taxon>
        <taxon>ecological metagenomes</taxon>
    </lineage>
</organism>
<dbReference type="Gene3D" id="1.20.81.30">
    <property type="entry name" value="Type II secretion system (T2SS), domain F"/>
    <property type="match status" value="2"/>
</dbReference>
<gene>
    <name evidence="9" type="ORF">MNB_SV-15-839</name>
</gene>
<sequence>MKYFNVTIINKGAKSVEIIKAPAKMSAVANAKRKFPGAVIVRAVETAAPVEDSFQDIIKKINDWMEGEIPEEAKISSIRQIAVMSDAGIPINDTLQEIANTVENEKLKKIYQSLCDDINAGKSMSSSMEKYRSEFGNITIAMTDLGEKTGNISEAYSKLASILEDIADNQKKFKKALKGPKNTLIAMGVAFSILILAVVPKFKAIFEKLKTDLPVPTQILLFLEHFMTTYMTEIIITFIVVKQVHSYLYKNNEAYTLQVDTIMINPRVILVSKAIFLSTMHRYNLVFGELVKSGTPVVEALDTAVKMVDNLAMKKKLSTIAPNISKGKSLTESLIETGLYQNMLLQMIKAGEAGGQLDMMLDKVTNYYYAEFTDLIDNLSAYIEPIMMFFIACLVTLMALGIFMPMWDMGKAAK</sequence>
<protein>
    <submittedName>
        <fullName evidence="9">Type II secretion system protein</fullName>
    </submittedName>
</protein>
<dbReference type="GO" id="GO:0015628">
    <property type="term" value="P:protein secretion by the type II secretion system"/>
    <property type="evidence" value="ECO:0007669"/>
    <property type="project" value="TreeGrafter"/>
</dbReference>
<dbReference type="InterPro" id="IPR018076">
    <property type="entry name" value="T2SS_GspF_dom"/>
</dbReference>
<dbReference type="Pfam" id="PF00482">
    <property type="entry name" value="T2SSF"/>
    <property type="match status" value="2"/>
</dbReference>
<dbReference type="PANTHER" id="PTHR30012">
    <property type="entry name" value="GENERAL SECRETION PATHWAY PROTEIN"/>
    <property type="match status" value="1"/>
</dbReference>
<keyword evidence="5 7" id="KW-1133">Transmembrane helix</keyword>
<dbReference type="EMBL" id="FRYL01000038">
    <property type="protein sequence ID" value="SHO81273.1"/>
    <property type="molecule type" value="Genomic_DNA"/>
</dbReference>
<keyword evidence="6 7" id="KW-0472">Membrane</keyword>
<dbReference type="PANTHER" id="PTHR30012:SF4">
    <property type="entry name" value="MSHA BIOGENESIS PROTEIN MSHG"/>
    <property type="match status" value="1"/>
</dbReference>
<dbReference type="GO" id="GO:0005886">
    <property type="term" value="C:plasma membrane"/>
    <property type="evidence" value="ECO:0007669"/>
    <property type="project" value="UniProtKB-SubCell"/>
</dbReference>
<accession>A0A1W1EK87</accession>
<name>A0A1W1EK87_9ZZZZ</name>
<reference evidence="9" key="1">
    <citation type="submission" date="2016-10" db="EMBL/GenBank/DDBJ databases">
        <authorList>
            <person name="de Groot N.N."/>
        </authorList>
    </citation>
    <scope>NUCLEOTIDE SEQUENCE</scope>
</reference>
<evidence type="ECO:0000313" key="9">
    <source>
        <dbReference type="EMBL" id="SHO81273.1"/>
    </source>
</evidence>
<evidence type="ECO:0000256" key="6">
    <source>
        <dbReference type="ARBA" id="ARBA00023136"/>
    </source>
</evidence>
<feature type="domain" description="Type II secretion system protein GspF" evidence="8">
    <location>
        <begin position="78"/>
        <end position="200"/>
    </location>
</feature>
<dbReference type="AlphaFoldDB" id="A0A1W1EK87"/>
<evidence type="ECO:0000256" key="5">
    <source>
        <dbReference type="ARBA" id="ARBA00022989"/>
    </source>
</evidence>
<evidence type="ECO:0000256" key="1">
    <source>
        <dbReference type="ARBA" id="ARBA00004651"/>
    </source>
</evidence>
<evidence type="ECO:0000256" key="2">
    <source>
        <dbReference type="ARBA" id="ARBA00005745"/>
    </source>
</evidence>
<comment type="subcellular location">
    <subcellularLocation>
        <location evidence="1">Cell membrane</location>
        <topology evidence="1">Multi-pass membrane protein</topology>
    </subcellularLocation>
</comment>
<comment type="similarity">
    <text evidence="2">Belongs to the GSP F family.</text>
</comment>
<evidence type="ECO:0000256" key="7">
    <source>
        <dbReference type="SAM" id="Phobius"/>
    </source>
</evidence>
<dbReference type="InterPro" id="IPR042094">
    <property type="entry name" value="T2SS_GspF_sf"/>
</dbReference>
<feature type="transmembrane region" description="Helical" evidence="7">
    <location>
        <begin position="182"/>
        <end position="199"/>
    </location>
</feature>
<proteinExistence type="inferred from homology"/>
<feature type="domain" description="Type II secretion system protein GspF" evidence="8">
    <location>
        <begin position="287"/>
        <end position="405"/>
    </location>
</feature>
<keyword evidence="4 7" id="KW-0812">Transmembrane</keyword>
<dbReference type="InterPro" id="IPR003004">
    <property type="entry name" value="GspF/PilC"/>
</dbReference>